<feature type="region of interest" description="Disordered" evidence="1">
    <location>
        <begin position="1"/>
        <end position="28"/>
    </location>
</feature>
<name>A0A1U7D0V3_9RHOB</name>
<dbReference type="Proteomes" id="UP000186559">
    <property type="component" value="Chromosome"/>
</dbReference>
<evidence type="ECO:0000313" key="2">
    <source>
        <dbReference type="EMBL" id="APX21738.1"/>
    </source>
</evidence>
<evidence type="ECO:0000256" key="1">
    <source>
        <dbReference type="SAM" id="MobiDB-lite"/>
    </source>
</evidence>
<keyword evidence="3" id="KW-1185">Reference proteome</keyword>
<reference evidence="2 3" key="1">
    <citation type="submission" date="2016-03" db="EMBL/GenBank/DDBJ databases">
        <title>Deep-sea bacteria in the southern Pacific.</title>
        <authorList>
            <person name="Tang K."/>
        </authorList>
    </citation>
    <scope>NUCLEOTIDE SEQUENCE [LARGE SCALE GENOMIC DNA]</scope>
    <source>
        <strain evidence="2 3">JLT2016</strain>
    </source>
</reference>
<accession>A0A1U7D0V3</accession>
<sequence>MRGPRHMEGRSMGDPRKPIHRPDEAEQSRLRQIAYEHLLDCTEKGSRALGMTGASFVILGVGMWINELTELDHRATAQMLEALTVLADPKAPPKKKQHAERKRRAAVAKLLAQVDLEMNPAEGSA</sequence>
<organism evidence="2 3">
    <name type="scientific">Salipiger profundus</name>
    <dbReference type="NCBI Taxonomy" id="1229727"/>
    <lineage>
        <taxon>Bacteria</taxon>
        <taxon>Pseudomonadati</taxon>
        <taxon>Pseudomonadota</taxon>
        <taxon>Alphaproteobacteria</taxon>
        <taxon>Rhodobacterales</taxon>
        <taxon>Roseobacteraceae</taxon>
        <taxon>Salipiger</taxon>
    </lineage>
</organism>
<dbReference type="AlphaFoldDB" id="A0A1U7D0V3"/>
<dbReference type="KEGG" id="tpro:Ga0080559_TMP942"/>
<evidence type="ECO:0000313" key="3">
    <source>
        <dbReference type="Proteomes" id="UP000186559"/>
    </source>
</evidence>
<gene>
    <name evidence="2" type="ORF">Ga0080559_TMP942</name>
</gene>
<proteinExistence type="predicted"/>
<protein>
    <submittedName>
        <fullName evidence="2">Uncharacterized protein</fullName>
    </submittedName>
</protein>
<dbReference type="STRING" id="1229727.Ga0080559_TMP942"/>
<dbReference type="EMBL" id="CP014796">
    <property type="protein sequence ID" value="APX21738.1"/>
    <property type="molecule type" value="Genomic_DNA"/>
</dbReference>